<name>A0ABQ2ZC62_9GAMM</name>
<evidence type="ECO:0000313" key="1">
    <source>
        <dbReference type="EMBL" id="GGY11690.1"/>
    </source>
</evidence>
<dbReference type="EMBL" id="BMXS01000046">
    <property type="protein sequence ID" value="GGY11690.1"/>
    <property type="molecule type" value="Genomic_DNA"/>
</dbReference>
<organism evidence="1 2">
    <name type="scientific">Litchfieldella qijiaojingensis</name>
    <dbReference type="NCBI Taxonomy" id="980347"/>
    <lineage>
        <taxon>Bacteria</taxon>
        <taxon>Pseudomonadati</taxon>
        <taxon>Pseudomonadota</taxon>
        <taxon>Gammaproteobacteria</taxon>
        <taxon>Oceanospirillales</taxon>
        <taxon>Halomonadaceae</taxon>
        <taxon>Litchfieldella</taxon>
    </lineage>
</organism>
<keyword evidence="2" id="KW-1185">Reference proteome</keyword>
<comment type="caution">
    <text evidence="1">The sequence shown here is derived from an EMBL/GenBank/DDBJ whole genome shotgun (WGS) entry which is preliminary data.</text>
</comment>
<protein>
    <submittedName>
        <fullName evidence="1">Uncharacterized protein</fullName>
    </submittedName>
</protein>
<dbReference type="Proteomes" id="UP000653056">
    <property type="component" value="Unassembled WGS sequence"/>
</dbReference>
<accession>A0ABQ2ZC62</accession>
<gene>
    <name evidence="1" type="ORF">GCM10007160_43300</name>
</gene>
<sequence length="55" mass="6093">MRLVGKAGIQRRLGNGRATFELTLPQLDPAIDQIRMGREPKMLLEGTDEMARAVA</sequence>
<reference evidence="2" key="1">
    <citation type="journal article" date="2019" name="Int. J. Syst. Evol. Microbiol.">
        <title>The Global Catalogue of Microorganisms (GCM) 10K type strain sequencing project: providing services to taxonomists for standard genome sequencing and annotation.</title>
        <authorList>
            <consortium name="The Broad Institute Genomics Platform"/>
            <consortium name="The Broad Institute Genome Sequencing Center for Infectious Disease"/>
            <person name="Wu L."/>
            <person name="Ma J."/>
        </authorList>
    </citation>
    <scope>NUCLEOTIDE SEQUENCE [LARGE SCALE GENOMIC DNA]</scope>
    <source>
        <strain evidence="2">KCTC 22228</strain>
    </source>
</reference>
<proteinExistence type="predicted"/>
<evidence type="ECO:0000313" key="2">
    <source>
        <dbReference type="Proteomes" id="UP000653056"/>
    </source>
</evidence>